<dbReference type="Gene3D" id="1.10.10.10">
    <property type="entry name" value="Winged helix-like DNA-binding domain superfamily/Winged helix DNA-binding domain"/>
    <property type="match status" value="1"/>
</dbReference>
<protein>
    <submittedName>
        <fullName evidence="6">Transcriptional regulator, HxlR family</fullName>
    </submittedName>
</protein>
<dbReference type="SUPFAM" id="SSF46785">
    <property type="entry name" value="Winged helix' DNA-binding domain"/>
    <property type="match status" value="1"/>
</dbReference>
<dbReference type="STRING" id="469383.Cwoe_5830"/>
<sequence>MPYRAFDDQNCSIARTLAIVGERWTLLVLREVLLGSRRFEEIRRRTGVASNILSDRLATLVDHGVLSHDGDPPTYRVTPKGLDLQPVLLALMTWGDRYTAGEAGPPVVPVHAACGHDANARLHCSHCREPIEPRDVRIRPGPGANERQRSMGLLPQD</sequence>
<evidence type="ECO:0000259" key="5">
    <source>
        <dbReference type="PROSITE" id="PS51118"/>
    </source>
</evidence>
<gene>
    <name evidence="6" type="ordered locus">Cwoe_5830</name>
</gene>
<dbReference type="RefSeq" id="WP_012937282.1">
    <property type="nucleotide sequence ID" value="NC_013739.1"/>
</dbReference>
<evidence type="ECO:0000313" key="7">
    <source>
        <dbReference type="Proteomes" id="UP000008229"/>
    </source>
</evidence>
<evidence type="ECO:0000256" key="1">
    <source>
        <dbReference type="ARBA" id="ARBA00023015"/>
    </source>
</evidence>
<dbReference type="Pfam" id="PF01638">
    <property type="entry name" value="HxlR"/>
    <property type="match status" value="1"/>
</dbReference>
<dbReference type="GO" id="GO:0003677">
    <property type="term" value="F:DNA binding"/>
    <property type="evidence" value="ECO:0007669"/>
    <property type="project" value="UniProtKB-KW"/>
</dbReference>
<reference evidence="6 7" key="1">
    <citation type="journal article" date="2010" name="Stand. Genomic Sci.">
        <title>Complete genome sequence of Conexibacter woesei type strain (ID131577).</title>
        <authorList>
            <person name="Pukall R."/>
            <person name="Lapidus A."/>
            <person name="Glavina Del Rio T."/>
            <person name="Copeland A."/>
            <person name="Tice H."/>
            <person name="Cheng J.-F."/>
            <person name="Lucas S."/>
            <person name="Chen F."/>
            <person name="Nolan M."/>
            <person name="Bruce D."/>
            <person name="Goodwin L."/>
            <person name="Pitluck S."/>
            <person name="Mavromatis K."/>
            <person name="Ivanova N."/>
            <person name="Ovchinnikova G."/>
            <person name="Pati A."/>
            <person name="Chen A."/>
            <person name="Palaniappan K."/>
            <person name="Land M."/>
            <person name="Hauser L."/>
            <person name="Chang Y.-J."/>
            <person name="Jeffries C.D."/>
            <person name="Chain P."/>
            <person name="Meincke L."/>
            <person name="Sims D."/>
            <person name="Brettin T."/>
            <person name="Detter J.C."/>
            <person name="Rohde M."/>
            <person name="Goeker M."/>
            <person name="Bristow J."/>
            <person name="Eisen J.A."/>
            <person name="Markowitz V."/>
            <person name="Kyrpides N.C."/>
            <person name="Klenk H.-P."/>
            <person name="Hugenholtz P."/>
        </authorList>
    </citation>
    <scope>NUCLEOTIDE SEQUENCE [LARGE SCALE GENOMIC DNA]</scope>
    <source>
        <strain evidence="7">DSM 14684 / CIP 108061 / JCM 11494 / NBRC 100937 / ID131577</strain>
    </source>
</reference>
<evidence type="ECO:0000256" key="2">
    <source>
        <dbReference type="ARBA" id="ARBA00023125"/>
    </source>
</evidence>
<dbReference type="PROSITE" id="PS51118">
    <property type="entry name" value="HTH_HXLR"/>
    <property type="match status" value="1"/>
</dbReference>
<keyword evidence="1" id="KW-0805">Transcription regulation</keyword>
<dbReference type="eggNOG" id="COG1733">
    <property type="taxonomic scope" value="Bacteria"/>
</dbReference>
<dbReference type="HOGENOM" id="CLU_111585_0_0_11"/>
<keyword evidence="2" id="KW-0238">DNA-binding</keyword>
<dbReference type="InterPro" id="IPR036390">
    <property type="entry name" value="WH_DNA-bd_sf"/>
</dbReference>
<dbReference type="AlphaFoldDB" id="D3F2V0"/>
<dbReference type="Proteomes" id="UP000008229">
    <property type="component" value="Chromosome"/>
</dbReference>
<evidence type="ECO:0000313" key="6">
    <source>
        <dbReference type="EMBL" id="ADB54231.1"/>
    </source>
</evidence>
<proteinExistence type="predicted"/>
<dbReference type="PANTHER" id="PTHR33204:SF18">
    <property type="entry name" value="TRANSCRIPTIONAL REGULATORY PROTEIN"/>
    <property type="match status" value="1"/>
</dbReference>
<accession>D3F2V0</accession>
<keyword evidence="7" id="KW-1185">Reference proteome</keyword>
<dbReference type="InterPro" id="IPR002577">
    <property type="entry name" value="HTH_HxlR"/>
</dbReference>
<dbReference type="EMBL" id="CP001854">
    <property type="protein sequence ID" value="ADB54231.1"/>
    <property type="molecule type" value="Genomic_DNA"/>
</dbReference>
<keyword evidence="3" id="KW-0804">Transcription</keyword>
<dbReference type="InterPro" id="IPR036388">
    <property type="entry name" value="WH-like_DNA-bd_sf"/>
</dbReference>
<dbReference type="KEGG" id="cwo:Cwoe_5830"/>
<feature type="region of interest" description="Disordered" evidence="4">
    <location>
        <begin position="133"/>
        <end position="157"/>
    </location>
</feature>
<feature type="domain" description="HTH hxlR-type" evidence="5">
    <location>
        <begin position="11"/>
        <end position="103"/>
    </location>
</feature>
<evidence type="ECO:0000256" key="4">
    <source>
        <dbReference type="SAM" id="MobiDB-lite"/>
    </source>
</evidence>
<organism evidence="6 7">
    <name type="scientific">Conexibacter woesei (strain DSM 14684 / CCUG 47730 / CIP 108061 / JCM 11494 / NBRC 100937 / ID131577)</name>
    <dbReference type="NCBI Taxonomy" id="469383"/>
    <lineage>
        <taxon>Bacteria</taxon>
        <taxon>Bacillati</taxon>
        <taxon>Actinomycetota</taxon>
        <taxon>Thermoleophilia</taxon>
        <taxon>Solirubrobacterales</taxon>
        <taxon>Conexibacteraceae</taxon>
        <taxon>Conexibacter</taxon>
    </lineage>
</organism>
<reference evidence="7" key="2">
    <citation type="submission" date="2010-01" db="EMBL/GenBank/DDBJ databases">
        <title>The complete genome of Conexibacter woesei DSM 14684.</title>
        <authorList>
            <consortium name="US DOE Joint Genome Institute (JGI-PGF)"/>
            <person name="Lucas S."/>
            <person name="Copeland A."/>
            <person name="Lapidus A."/>
            <person name="Glavina del Rio T."/>
            <person name="Dalin E."/>
            <person name="Tice H."/>
            <person name="Bruce D."/>
            <person name="Goodwin L."/>
            <person name="Pitluck S."/>
            <person name="Kyrpides N."/>
            <person name="Mavromatis K."/>
            <person name="Ivanova N."/>
            <person name="Mikhailova N."/>
            <person name="Chertkov O."/>
            <person name="Brettin T."/>
            <person name="Detter J.C."/>
            <person name="Han C."/>
            <person name="Larimer F."/>
            <person name="Land M."/>
            <person name="Hauser L."/>
            <person name="Markowitz V."/>
            <person name="Cheng J.-F."/>
            <person name="Hugenholtz P."/>
            <person name="Woyke T."/>
            <person name="Wu D."/>
            <person name="Pukall R."/>
            <person name="Steenblock K."/>
            <person name="Schneider S."/>
            <person name="Klenk H.-P."/>
            <person name="Eisen J.A."/>
        </authorList>
    </citation>
    <scope>NUCLEOTIDE SEQUENCE [LARGE SCALE GENOMIC DNA]</scope>
    <source>
        <strain evidence="7">DSM 14684 / CIP 108061 / JCM 11494 / NBRC 100937 / ID131577</strain>
    </source>
</reference>
<dbReference type="OrthoDB" id="5181972at2"/>
<dbReference type="PANTHER" id="PTHR33204">
    <property type="entry name" value="TRANSCRIPTIONAL REGULATOR, MARR FAMILY"/>
    <property type="match status" value="1"/>
</dbReference>
<evidence type="ECO:0000256" key="3">
    <source>
        <dbReference type="ARBA" id="ARBA00023163"/>
    </source>
</evidence>
<name>D3F2V0_CONWI</name>